<accession>A0ABP8L125</accession>
<proteinExistence type="predicted"/>
<dbReference type="EMBL" id="BAABHB010000020">
    <property type="protein sequence ID" value="GAA4420050.1"/>
    <property type="molecule type" value="Genomic_DNA"/>
</dbReference>
<keyword evidence="1" id="KW-0812">Transmembrane</keyword>
<organism evidence="2 3">
    <name type="scientific">Nibrella viscosa</name>
    <dbReference type="NCBI Taxonomy" id="1084524"/>
    <lineage>
        <taxon>Bacteria</taxon>
        <taxon>Pseudomonadati</taxon>
        <taxon>Bacteroidota</taxon>
        <taxon>Cytophagia</taxon>
        <taxon>Cytophagales</taxon>
        <taxon>Spirosomataceae</taxon>
        <taxon>Nibrella</taxon>
    </lineage>
</organism>
<keyword evidence="3" id="KW-1185">Reference proteome</keyword>
<gene>
    <name evidence="2" type="ORF">GCM10023187_54940</name>
</gene>
<evidence type="ECO:0000313" key="3">
    <source>
        <dbReference type="Proteomes" id="UP001500936"/>
    </source>
</evidence>
<reference evidence="3" key="1">
    <citation type="journal article" date="2019" name="Int. J. Syst. Evol. Microbiol.">
        <title>The Global Catalogue of Microorganisms (GCM) 10K type strain sequencing project: providing services to taxonomists for standard genome sequencing and annotation.</title>
        <authorList>
            <consortium name="The Broad Institute Genomics Platform"/>
            <consortium name="The Broad Institute Genome Sequencing Center for Infectious Disease"/>
            <person name="Wu L."/>
            <person name="Ma J."/>
        </authorList>
    </citation>
    <scope>NUCLEOTIDE SEQUENCE [LARGE SCALE GENOMIC DNA]</scope>
    <source>
        <strain evidence="3">JCM 17925</strain>
    </source>
</reference>
<dbReference type="Proteomes" id="UP001500936">
    <property type="component" value="Unassembled WGS sequence"/>
</dbReference>
<feature type="transmembrane region" description="Helical" evidence="1">
    <location>
        <begin position="52"/>
        <end position="73"/>
    </location>
</feature>
<evidence type="ECO:0000313" key="2">
    <source>
        <dbReference type="EMBL" id="GAA4420050.1"/>
    </source>
</evidence>
<evidence type="ECO:0000256" key="1">
    <source>
        <dbReference type="SAM" id="Phobius"/>
    </source>
</evidence>
<feature type="transmembrane region" description="Helical" evidence="1">
    <location>
        <begin position="85"/>
        <end position="106"/>
    </location>
</feature>
<comment type="caution">
    <text evidence="2">The sequence shown here is derived from an EMBL/GenBank/DDBJ whole genome shotgun (WGS) entry which is preliminary data.</text>
</comment>
<protein>
    <submittedName>
        <fullName evidence="2">Uncharacterized protein</fullName>
    </submittedName>
</protein>
<name>A0ABP8L125_9BACT</name>
<keyword evidence="1" id="KW-0472">Membrane</keyword>
<keyword evidence="1" id="KW-1133">Transmembrane helix</keyword>
<feature type="transmembrane region" description="Helical" evidence="1">
    <location>
        <begin position="118"/>
        <end position="139"/>
    </location>
</feature>
<feature type="transmembrane region" description="Helical" evidence="1">
    <location>
        <begin position="12"/>
        <end position="31"/>
    </location>
</feature>
<dbReference type="RefSeq" id="WP_345271292.1">
    <property type="nucleotide sequence ID" value="NZ_BAABHB010000020.1"/>
</dbReference>
<sequence>MSNWPATVCTYFAALLLLLFGFIYFIKPSFLSYHQVATHKKWEELEPQMQTLILGFMRAISGGLLAGGFVIIVLQYQFNLTHQDWLPITILIFGSLLVTGLLYGMLLVRMKTQARPPLIVGLLGIVLLTIGFILNIFYLQH</sequence>